<evidence type="ECO:0000256" key="10">
    <source>
        <dbReference type="ARBA" id="ARBA00022777"/>
    </source>
</evidence>
<dbReference type="Gene3D" id="2.10.70.100">
    <property type="match status" value="1"/>
</dbReference>
<dbReference type="PROSITE" id="PS50109">
    <property type="entry name" value="HIS_KIN"/>
    <property type="match status" value="1"/>
</dbReference>
<evidence type="ECO:0000313" key="19">
    <source>
        <dbReference type="Proteomes" id="UP000637383"/>
    </source>
</evidence>
<dbReference type="InterPro" id="IPR043150">
    <property type="entry name" value="Phytochrome_PHY_sf"/>
</dbReference>
<feature type="domain" description="Phytochrome chromophore attachment site" evidence="14">
    <location>
        <begin position="697"/>
        <end position="833"/>
    </location>
</feature>
<dbReference type="SUPFAM" id="SSF55874">
    <property type="entry name" value="ATPase domain of HSP90 chaperone/DNA topoisomerase II/histidine kinase"/>
    <property type="match status" value="1"/>
</dbReference>
<name>A0ABR8KM15_9NOSO</name>
<dbReference type="EC" id="2.7.13.3" evidence="5"/>
<reference evidence="18 19" key="1">
    <citation type="journal article" date="2020" name="ISME J.">
        <title>Comparative genomics reveals insights into cyanobacterial evolution and habitat adaptation.</title>
        <authorList>
            <person name="Chen M.Y."/>
            <person name="Teng W.K."/>
            <person name="Zhao L."/>
            <person name="Hu C.X."/>
            <person name="Zhou Y.K."/>
            <person name="Han B.P."/>
            <person name="Song L.R."/>
            <person name="Shu W.S."/>
        </authorList>
    </citation>
    <scope>NUCLEOTIDE SEQUENCE [LARGE SCALE GENOMIC DNA]</scope>
    <source>
        <strain evidence="18 19">FACHB-159</strain>
    </source>
</reference>
<comment type="subunit">
    <text evidence="4">Homodimer.</text>
</comment>
<dbReference type="InterPro" id="IPR013654">
    <property type="entry name" value="PAS_2"/>
</dbReference>
<dbReference type="SMART" id="SM00388">
    <property type="entry name" value="HisKA"/>
    <property type="match status" value="1"/>
</dbReference>
<evidence type="ECO:0000259" key="15">
    <source>
        <dbReference type="PROSITE" id="PS50109"/>
    </source>
</evidence>
<keyword evidence="10" id="KW-0418">Kinase</keyword>
<evidence type="ECO:0000259" key="16">
    <source>
        <dbReference type="PROSITE" id="PS50112"/>
    </source>
</evidence>
<comment type="catalytic activity">
    <reaction evidence="1">
        <text>ATP + protein L-histidine = ADP + protein N-phospho-L-histidine.</text>
        <dbReference type="EC" id="2.7.13.3"/>
    </reaction>
</comment>
<keyword evidence="13" id="KW-0175">Coiled coil</keyword>
<evidence type="ECO:0000256" key="13">
    <source>
        <dbReference type="SAM" id="Coils"/>
    </source>
</evidence>
<dbReference type="InterPro" id="IPR013655">
    <property type="entry name" value="PAS_fold_3"/>
</dbReference>
<evidence type="ECO:0000256" key="4">
    <source>
        <dbReference type="ARBA" id="ARBA00011738"/>
    </source>
</evidence>
<dbReference type="SMART" id="SM00086">
    <property type="entry name" value="PAC"/>
    <property type="match status" value="2"/>
</dbReference>
<dbReference type="Pfam" id="PF00360">
    <property type="entry name" value="PHY"/>
    <property type="match status" value="1"/>
</dbReference>
<organism evidence="18 19">
    <name type="scientific">Nostoc paludosum FACHB-159</name>
    <dbReference type="NCBI Taxonomy" id="2692908"/>
    <lineage>
        <taxon>Bacteria</taxon>
        <taxon>Bacillati</taxon>
        <taxon>Cyanobacteriota</taxon>
        <taxon>Cyanophyceae</taxon>
        <taxon>Nostocales</taxon>
        <taxon>Nostocaceae</taxon>
        <taxon>Nostoc</taxon>
    </lineage>
</organism>
<evidence type="ECO:0000259" key="14">
    <source>
        <dbReference type="PROSITE" id="PS50046"/>
    </source>
</evidence>
<evidence type="ECO:0000256" key="1">
    <source>
        <dbReference type="ARBA" id="ARBA00000085"/>
    </source>
</evidence>
<dbReference type="InterPro" id="IPR016132">
    <property type="entry name" value="Phyto_chromo_attachment"/>
</dbReference>
<dbReference type="InterPro" id="IPR000014">
    <property type="entry name" value="PAS"/>
</dbReference>
<dbReference type="PRINTS" id="PR01033">
    <property type="entry name" value="PHYTOCHROME"/>
</dbReference>
<dbReference type="InterPro" id="IPR052162">
    <property type="entry name" value="Sensor_kinase/Photoreceptor"/>
</dbReference>
<dbReference type="InterPro" id="IPR013767">
    <property type="entry name" value="PAS_fold"/>
</dbReference>
<dbReference type="SUPFAM" id="SSF55781">
    <property type="entry name" value="GAF domain-like"/>
    <property type="match status" value="3"/>
</dbReference>
<dbReference type="InterPro" id="IPR005467">
    <property type="entry name" value="His_kinase_dom"/>
</dbReference>
<feature type="coiled-coil region" evidence="13">
    <location>
        <begin position="837"/>
        <end position="874"/>
    </location>
</feature>
<dbReference type="Pfam" id="PF01590">
    <property type="entry name" value="GAF"/>
    <property type="match status" value="2"/>
</dbReference>
<dbReference type="InterPro" id="IPR001294">
    <property type="entry name" value="Phytochrome"/>
</dbReference>
<evidence type="ECO:0000256" key="5">
    <source>
        <dbReference type="ARBA" id="ARBA00012438"/>
    </source>
</evidence>
<keyword evidence="12" id="KW-0675">Receptor</keyword>
<feature type="domain" description="Phytochrome chromophore attachment site" evidence="14">
    <location>
        <begin position="152"/>
        <end position="311"/>
    </location>
</feature>
<dbReference type="Pfam" id="PF00512">
    <property type="entry name" value="HisKA"/>
    <property type="match status" value="1"/>
</dbReference>
<comment type="similarity">
    <text evidence="3">In the N-terminal section; belongs to the phytochrome family.</text>
</comment>
<dbReference type="Pfam" id="PF00989">
    <property type="entry name" value="PAS"/>
    <property type="match status" value="1"/>
</dbReference>
<dbReference type="Pfam" id="PF08446">
    <property type="entry name" value="PAS_2"/>
    <property type="match status" value="1"/>
</dbReference>
<dbReference type="InterPro" id="IPR013515">
    <property type="entry name" value="Phytochrome_cen-reg"/>
</dbReference>
<dbReference type="InterPro" id="IPR003661">
    <property type="entry name" value="HisK_dim/P_dom"/>
</dbReference>
<dbReference type="InterPro" id="IPR035965">
    <property type="entry name" value="PAS-like_dom_sf"/>
</dbReference>
<gene>
    <name evidence="18" type="ORF">H6H03_38260</name>
</gene>
<comment type="function">
    <text evidence="2">Regulatory photoreceptor which exists in two forms that are reversibly interconvertible by light: the Pr form that absorbs maximally in the red region of the spectrum and the Pfr form that absorbs maximally in the far-red region. Photoconversion of Pr to Pfr induces an array of morphogenic responses, whereas reconversion of Pfr to Pr cancels the induction of those responses. Pfr controls the expression of a number of nuclear genes including those encoding the small subunit of ribulose-bisphosphate carboxylase, chlorophyll A/B binding protein, protochlorophyllide reductase, rRNA, etc. It also controls the expression of its own gene(s) in a negative feedback fashion.</text>
</comment>
<keyword evidence="7" id="KW-0597">Phosphoprotein</keyword>
<dbReference type="InterPro" id="IPR003018">
    <property type="entry name" value="GAF"/>
</dbReference>
<feature type="domain" description="PAS" evidence="16">
    <location>
        <begin position="864"/>
        <end position="919"/>
    </location>
</feature>
<evidence type="ECO:0000256" key="8">
    <source>
        <dbReference type="ARBA" id="ARBA00022606"/>
    </source>
</evidence>
<evidence type="ECO:0000259" key="17">
    <source>
        <dbReference type="PROSITE" id="PS50113"/>
    </source>
</evidence>
<dbReference type="InterPro" id="IPR036890">
    <property type="entry name" value="HATPase_C_sf"/>
</dbReference>
<dbReference type="PANTHER" id="PTHR43304:SF1">
    <property type="entry name" value="PAC DOMAIN-CONTAINING PROTEIN"/>
    <property type="match status" value="1"/>
</dbReference>
<keyword evidence="9" id="KW-0808">Transferase</keyword>
<dbReference type="Pfam" id="PF08447">
    <property type="entry name" value="PAS_3"/>
    <property type="match status" value="1"/>
</dbReference>
<dbReference type="SMART" id="SM00091">
    <property type="entry name" value="PAS"/>
    <property type="match status" value="3"/>
</dbReference>
<keyword evidence="11" id="KW-0157">Chromophore</keyword>
<sequence>MNRNDFLPENTPVDLNNCDQEPIHIPGLIQPHGILIVLQEPKFNIIQVSQNTFNLLGIPTEEILGKTLKVLFNNWQIRLIKKSLTAIPEQLNPLDLYIETKEGRKKFDGIIHRSDRFIILELEPVTQKNKDDFLSFYKLVQPIICKMQQLVHLDELCQIMVKEIRNLTGFDRVMVYKFDSGGAGEVIAEDKLESLSPFLGLHYPPSDIPKQAKKLYTLNPLRLISDVNYQPVELMSVYNSVTNQPLDLSGSVLRSVSPIHIEYLKNMGVTASMSISLIRDQKLWGLIACHHYLSPKYVTYKLRTACELIGRVMCLELAAKEENEDLEYKVYLKEILSDFLNIFAENYNWIQALIQERSNLLNLVSAEGVAVCDAENITIIGKTPILNEVKNIRDFLENHIFNQVPHNYIYEVDCLAKIYPKAEKFKNIGSGLLAMMISQEHKQYILWFRPEVIQTVNWAGDPNKPVDINADGSMRLSPRKSFELWQEEVKLTSLPWKLCEIEVAKELRNIIVGLVLQQAEKIAKLHQQLMIALKEAKMGVWDWDLLQNSIVWSIGHHQLFGLIKQDCIDTYEAFKRLIDPRDQEFVNLALNQALREQRDYYQEFRVVWTDGSIHWIEGRGKFFLNDAGQAVRFLGTLVEISDRKLAEIKLQQLNLDLENRVQRRTLDLENSQAALQQQIKQQQLVMAITLRIRQSLHINEILNTAVTEIREFIHADRVFIYRFESDYSGSVVVESVGDDWTTLLNVEVEDTCLMETRGEKYRQRDFQAIEDIYTADLNECYRDFLAQFQIKANLVVPILQGEKLWGLLVTNQCGTSRQWQSWEIDFLQTLAMQVGIAIQQSELYQQLEQELLEHQRLETALRRSENLFRSLNESAPVGIFKADAQGRILYSNPCCQKICGFTLEQSMGDGWRNFIHPEDLDVFVHQWIAGVSTHQQLCTELRFVHEDTTFRICRLVAVPIFSDASKFMGYVGTIEDITDDRAMEKMKNEFISIVSHELRTPLTSIRASLGLLTASGIRNQPEKIQKILEIASSNTERLTRLLNDILDLERLETNTFVFNKKSCDAITLLRKAVESIEAIAKQDNISLQILPGSGQVWVDEDKILQTLVNLISNAIKFSPPHTTIQLSVEEMPDSYLFKIQDQGRGIPSDKIETIFGKFQQVDASDSRQKGGTGLGLAVCRSIIQHHRGKIWAESVLGEGSTFYFSIPKSVDISHQ</sequence>
<keyword evidence="19" id="KW-1185">Reference proteome</keyword>
<dbReference type="PROSITE" id="PS50046">
    <property type="entry name" value="PHYTOCHROME_2"/>
    <property type="match status" value="2"/>
</dbReference>
<dbReference type="InterPro" id="IPR036097">
    <property type="entry name" value="HisK_dim/P_sf"/>
</dbReference>
<dbReference type="RefSeq" id="WP_190960117.1">
    <property type="nucleotide sequence ID" value="NZ_JACJTU010000098.1"/>
</dbReference>
<dbReference type="CDD" id="cd00130">
    <property type="entry name" value="PAS"/>
    <property type="match status" value="2"/>
</dbReference>
<dbReference type="CDD" id="cd00082">
    <property type="entry name" value="HisKA"/>
    <property type="match status" value="1"/>
</dbReference>
<keyword evidence="8" id="KW-0716">Sensory transduction</keyword>
<feature type="domain" description="PAC" evidence="17">
    <location>
        <begin position="600"/>
        <end position="652"/>
    </location>
</feature>
<comment type="caution">
    <text evidence="18">The sequence shown here is derived from an EMBL/GenBank/DDBJ whole genome shotgun (WGS) entry which is preliminary data.</text>
</comment>
<dbReference type="SUPFAM" id="SSF55785">
    <property type="entry name" value="PYP-like sensor domain (PAS domain)"/>
    <property type="match status" value="3"/>
</dbReference>
<keyword evidence="6" id="KW-0600">Photoreceptor protein</keyword>
<evidence type="ECO:0000313" key="18">
    <source>
        <dbReference type="EMBL" id="MBD2739629.1"/>
    </source>
</evidence>
<dbReference type="Gene3D" id="3.30.450.40">
    <property type="match status" value="2"/>
</dbReference>
<dbReference type="InterPro" id="IPR029016">
    <property type="entry name" value="GAF-like_dom_sf"/>
</dbReference>
<dbReference type="PANTHER" id="PTHR43304">
    <property type="entry name" value="PHYTOCHROME-LIKE PROTEIN CPH1"/>
    <property type="match status" value="1"/>
</dbReference>
<dbReference type="SMART" id="SM00065">
    <property type="entry name" value="GAF"/>
    <property type="match status" value="2"/>
</dbReference>
<dbReference type="Gene3D" id="3.30.450.270">
    <property type="match status" value="1"/>
</dbReference>
<dbReference type="EMBL" id="JACJTU010000098">
    <property type="protein sequence ID" value="MBD2739629.1"/>
    <property type="molecule type" value="Genomic_DNA"/>
</dbReference>
<dbReference type="InterPro" id="IPR003594">
    <property type="entry name" value="HATPase_dom"/>
</dbReference>
<accession>A0ABR8KM15</accession>
<dbReference type="Gene3D" id="3.30.450.20">
    <property type="entry name" value="PAS domain"/>
    <property type="match status" value="3"/>
</dbReference>
<evidence type="ECO:0000256" key="12">
    <source>
        <dbReference type="ARBA" id="ARBA00023170"/>
    </source>
</evidence>
<evidence type="ECO:0000256" key="2">
    <source>
        <dbReference type="ARBA" id="ARBA00002479"/>
    </source>
</evidence>
<feature type="domain" description="Histidine kinase" evidence="15">
    <location>
        <begin position="993"/>
        <end position="1210"/>
    </location>
</feature>
<evidence type="ECO:0000256" key="7">
    <source>
        <dbReference type="ARBA" id="ARBA00022553"/>
    </source>
</evidence>
<dbReference type="NCBIfam" id="TIGR00229">
    <property type="entry name" value="sensory_box"/>
    <property type="match status" value="2"/>
</dbReference>
<dbReference type="Pfam" id="PF02518">
    <property type="entry name" value="HATPase_c"/>
    <property type="match status" value="1"/>
</dbReference>
<dbReference type="SMART" id="SM00387">
    <property type="entry name" value="HATPase_c"/>
    <property type="match status" value="1"/>
</dbReference>
<dbReference type="SUPFAM" id="SSF47384">
    <property type="entry name" value="Homodimeric domain of signal transducing histidine kinase"/>
    <property type="match status" value="1"/>
</dbReference>
<dbReference type="InterPro" id="IPR000700">
    <property type="entry name" value="PAS-assoc_C"/>
</dbReference>
<protein>
    <recommendedName>
        <fullName evidence="5">histidine kinase</fullName>
        <ecNumber evidence="5">2.7.13.3</ecNumber>
    </recommendedName>
</protein>
<evidence type="ECO:0000256" key="11">
    <source>
        <dbReference type="ARBA" id="ARBA00022991"/>
    </source>
</evidence>
<evidence type="ECO:0000256" key="9">
    <source>
        <dbReference type="ARBA" id="ARBA00022679"/>
    </source>
</evidence>
<dbReference type="PROSITE" id="PS50112">
    <property type="entry name" value="PAS"/>
    <property type="match status" value="1"/>
</dbReference>
<evidence type="ECO:0000256" key="6">
    <source>
        <dbReference type="ARBA" id="ARBA00022543"/>
    </source>
</evidence>
<dbReference type="InterPro" id="IPR001610">
    <property type="entry name" value="PAC"/>
</dbReference>
<dbReference type="Proteomes" id="UP000637383">
    <property type="component" value="Unassembled WGS sequence"/>
</dbReference>
<proteinExistence type="inferred from homology"/>
<feature type="domain" description="PAC" evidence="17">
    <location>
        <begin position="937"/>
        <end position="989"/>
    </location>
</feature>
<evidence type="ECO:0000256" key="3">
    <source>
        <dbReference type="ARBA" id="ARBA00006402"/>
    </source>
</evidence>
<dbReference type="Gene3D" id="3.30.565.10">
    <property type="entry name" value="Histidine kinase-like ATPase, C-terminal domain"/>
    <property type="match status" value="1"/>
</dbReference>
<dbReference type="Gene3D" id="1.10.287.130">
    <property type="match status" value="1"/>
</dbReference>
<dbReference type="PROSITE" id="PS50113">
    <property type="entry name" value="PAC"/>
    <property type="match status" value="2"/>
</dbReference>